<keyword evidence="1" id="KW-1133">Transmembrane helix</keyword>
<dbReference type="PATRIC" id="fig|483937.3.peg.5258"/>
<evidence type="ECO:0000256" key="1">
    <source>
        <dbReference type="SAM" id="Phobius"/>
    </source>
</evidence>
<evidence type="ECO:0000313" key="2">
    <source>
        <dbReference type="EMBL" id="KWX72185.1"/>
    </source>
</evidence>
<protein>
    <submittedName>
        <fullName evidence="2">Uncharacterized protein</fullName>
    </submittedName>
</protein>
<gene>
    <name evidence="2" type="ORF">AMQ84_26260</name>
</gene>
<dbReference type="AlphaFoldDB" id="A0A132TLH8"/>
<feature type="transmembrane region" description="Helical" evidence="1">
    <location>
        <begin position="17"/>
        <end position="46"/>
    </location>
</feature>
<name>A0A132TLH8_9BACL</name>
<reference evidence="2 3" key="1">
    <citation type="submission" date="2015-08" db="EMBL/GenBank/DDBJ databases">
        <title>Genomes of Paenibacillus riograndensis.</title>
        <authorList>
            <person name="Sant'Anna F.H."/>
            <person name="Souza R."/>
            <person name="Ambrosini A."/>
            <person name="Bach E."/>
            <person name="Fernandes G."/>
            <person name="Balsanelli E."/>
            <person name="Baura V.A."/>
            <person name="Pedrosa F.O."/>
            <person name="Souza E.M."/>
            <person name="Passaglia L."/>
        </authorList>
    </citation>
    <scope>NUCLEOTIDE SEQUENCE [LARGE SCALE GENOMIC DNA]</scope>
    <source>
        <strain evidence="2 3">CAS34</strain>
    </source>
</reference>
<dbReference type="Proteomes" id="UP000070475">
    <property type="component" value="Unassembled WGS sequence"/>
</dbReference>
<evidence type="ECO:0000313" key="3">
    <source>
        <dbReference type="Proteomes" id="UP000070475"/>
    </source>
</evidence>
<feature type="transmembrane region" description="Helical" evidence="1">
    <location>
        <begin position="115"/>
        <end position="136"/>
    </location>
</feature>
<proteinExistence type="predicted"/>
<keyword evidence="3" id="KW-1185">Reference proteome</keyword>
<keyword evidence="1" id="KW-0472">Membrane</keyword>
<comment type="caution">
    <text evidence="2">The sequence shown here is derived from an EMBL/GenBank/DDBJ whole genome shotgun (WGS) entry which is preliminary data.</text>
</comment>
<sequence length="146" mass="17685">MTNNKNKLFMVFANFTIIYLIVLIPVIFFIKCILIALALLIFWIYIDEIDIFTSKLKNVKFLVGFWLIINVIFLFFLIWYEFKENKVRSHYYISDNVTDQGRLESLIIKYSSLQGILWVLFFISFVYLLIFTIKYFKMKRLSREKL</sequence>
<accession>A0A132TLH8</accession>
<keyword evidence="1" id="KW-0812">Transmembrane</keyword>
<organism evidence="2 3">
    <name type="scientific">Paenibacillus riograndensis</name>
    <dbReference type="NCBI Taxonomy" id="483937"/>
    <lineage>
        <taxon>Bacteria</taxon>
        <taxon>Bacillati</taxon>
        <taxon>Bacillota</taxon>
        <taxon>Bacilli</taxon>
        <taxon>Bacillales</taxon>
        <taxon>Paenibacillaceae</taxon>
        <taxon>Paenibacillus</taxon>
        <taxon>Paenibacillus sonchi group</taxon>
    </lineage>
</organism>
<dbReference type="EMBL" id="LIRB01000145">
    <property type="protein sequence ID" value="KWX72185.1"/>
    <property type="molecule type" value="Genomic_DNA"/>
</dbReference>
<feature type="transmembrane region" description="Helical" evidence="1">
    <location>
        <begin position="58"/>
        <end position="80"/>
    </location>
</feature>